<keyword evidence="4 12" id="KW-0548">Nucleotidyltransferase</keyword>
<evidence type="ECO:0000256" key="13">
    <source>
        <dbReference type="PIRNR" id="PIRNR002811"/>
    </source>
</evidence>
<keyword evidence="5 12" id="KW-0235">DNA replication</keyword>
<dbReference type="AlphaFoldDB" id="A0A4P7AHG6"/>
<dbReference type="InterPro" id="IPR002694">
    <property type="entry name" value="Znf_CHC2"/>
</dbReference>
<dbReference type="Pfam" id="PF08275">
    <property type="entry name" value="DNAG_N"/>
    <property type="match status" value="1"/>
</dbReference>
<comment type="function">
    <text evidence="12 13">RNA polymerase that catalyzes the synthesis of short RNA molecules used as primers for DNA polymerase during DNA replication.</text>
</comment>
<evidence type="ECO:0000313" key="16">
    <source>
        <dbReference type="EMBL" id="QBQ07894.1"/>
    </source>
</evidence>
<dbReference type="PIRSF" id="PIRSF002811">
    <property type="entry name" value="DnaG"/>
    <property type="match status" value="1"/>
</dbReference>
<dbReference type="InterPro" id="IPR037068">
    <property type="entry name" value="DNA_primase_core_N_sf"/>
</dbReference>
<evidence type="ECO:0000256" key="8">
    <source>
        <dbReference type="ARBA" id="ARBA00022833"/>
    </source>
</evidence>
<dbReference type="HAMAP" id="MF_00974">
    <property type="entry name" value="DNA_primase_DnaG"/>
    <property type="match status" value="1"/>
</dbReference>
<dbReference type="InterPro" id="IPR036977">
    <property type="entry name" value="DNA_primase_Znf_CHC2"/>
</dbReference>
<dbReference type="GO" id="GO:0008270">
    <property type="term" value="F:zinc ion binding"/>
    <property type="evidence" value="ECO:0007669"/>
    <property type="project" value="UniProtKB-UniRule"/>
</dbReference>
<dbReference type="PROSITE" id="PS50880">
    <property type="entry name" value="TOPRIM"/>
    <property type="match status" value="1"/>
</dbReference>
<dbReference type="Pfam" id="PF01807">
    <property type="entry name" value="Zn_ribbon_DnaG"/>
    <property type="match status" value="1"/>
</dbReference>
<evidence type="ECO:0000256" key="12">
    <source>
        <dbReference type="HAMAP-Rule" id="MF_00974"/>
    </source>
</evidence>
<evidence type="ECO:0000256" key="11">
    <source>
        <dbReference type="ARBA" id="ARBA00023163"/>
    </source>
</evidence>
<keyword evidence="6 12" id="KW-0479">Metal-binding</keyword>
<reference evidence="16 17" key="1">
    <citation type="submission" date="2019-03" db="EMBL/GenBank/DDBJ databases">
        <title>Complete genome sequence of Spiroplasma gladiatoris TG-1 (DSM 22552).</title>
        <authorList>
            <person name="Lin Y.-C."/>
            <person name="Chou L."/>
            <person name="Kuo C.-H."/>
        </authorList>
    </citation>
    <scope>NUCLEOTIDE SEQUENCE [LARGE SCALE GENOMIC DNA]</scope>
    <source>
        <strain evidence="16 17">TG-1</strain>
    </source>
</reference>
<dbReference type="InterPro" id="IPR019475">
    <property type="entry name" value="DNA_primase_DnaB-bd"/>
</dbReference>
<keyword evidence="7 12" id="KW-0863">Zinc-finger</keyword>
<dbReference type="Gene3D" id="3.90.580.10">
    <property type="entry name" value="Zinc finger, CHC2-type domain"/>
    <property type="match status" value="1"/>
</dbReference>
<evidence type="ECO:0000256" key="3">
    <source>
        <dbReference type="ARBA" id="ARBA00022679"/>
    </source>
</evidence>
<dbReference type="CDD" id="cd03364">
    <property type="entry name" value="TOPRIM_DnaG_primases"/>
    <property type="match status" value="1"/>
</dbReference>
<gene>
    <name evidence="12 16" type="primary">dnaG</name>
    <name evidence="16" type="ORF">SGLAD_v1c06950</name>
</gene>
<feature type="zinc finger region" description="CHC2-type" evidence="12 14">
    <location>
        <begin position="38"/>
        <end position="62"/>
    </location>
</feature>
<dbReference type="FunFam" id="3.90.580.10:FF:000001">
    <property type="entry name" value="DNA primase"/>
    <property type="match status" value="1"/>
</dbReference>
<organism evidence="16 17">
    <name type="scientific">Spiroplasma gladiatoris</name>
    <dbReference type="NCBI Taxonomy" id="2143"/>
    <lineage>
        <taxon>Bacteria</taxon>
        <taxon>Bacillati</taxon>
        <taxon>Mycoplasmatota</taxon>
        <taxon>Mollicutes</taxon>
        <taxon>Entomoplasmatales</taxon>
        <taxon>Spiroplasmataceae</taxon>
        <taxon>Spiroplasma</taxon>
    </lineage>
</organism>
<comment type="domain">
    <text evidence="12">Contains an N-terminal zinc-binding domain, a central core domain that contains the primase activity, and a C-terminal DnaB-binding domain.</text>
</comment>
<evidence type="ECO:0000256" key="7">
    <source>
        <dbReference type="ARBA" id="ARBA00022771"/>
    </source>
</evidence>
<keyword evidence="1 12" id="KW-0240">DNA-directed RNA polymerase</keyword>
<evidence type="ECO:0000256" key="4">
    <source>
        <dbReference type="ARBA" id="ARBA00022695"/>
    </source>
</evidence>
<evidence type="ECO:0000256" key="2">
    <source>
        <dbReference type="ARBA" id="ARBA00022515"/>
    </source>
</evidence>
<dbReference type="EMBL" id="CP038013">
    <property type="protein sequence ID" value="QBQ07894.1"/>
    <property type="molecule type" value="Genomic_DNA"/>
</dbReference>
<dbReference type="SMART" id="SM00400">
    <property type="entry name" value="ZnF_CHCC"/>
    <property type="match status" value="1"/>
</dbReference>
<evidence type="ECO:0000256" key="5">
    <source>
        <dbReference type="ARBA" id="ARBA00022705"/>
    </source>
</evidence>
<comment type="similarity">
    <text evidence="12 13">Belongs to the DnaG primase family.</text>
</comment>
<evidence type="ECO:0000256" key="14">
    <source>
        <dbReference type="PIRSR" id="PIRSR002811-1"/>
    </source>
</evidence>
<evidence type="ECO:0000256" key="6">
    <source>
        <dbReference type="ARBA" id="ARBA00022723"/>
    </source>
</evidence>
<dbReference type="GO" id="GO:1990077">
    <property type="term" value="C:primosome complex"/>
    <property type="evidence" value="ECO:0007669"/>
    <property type="project" value="UniProtKB-KW"/>
</dbReference>
<keyword evidence="11 12" id="KW-0804">Transcription</keyword>
<dbReference type="PANTHER" id="PTHR30313:SF2">
    <property type="entry name" value="DNA PRIMASE"/>
    <property type="match status" value="1"/>
</dbReference>
<dbReference type="Pfam" id="PF10410">
    <property type="entry name" value="DnaB_bind"/>
    <property type="match status" value="1"/>
</dbReference>
<dbReference type="GO" id="GO:0003899">
    <property type="term" value="F:DNA-directed RNA polymerase activity"/>
    <property type="evidence" value="ECO:0007669"/>
    <property type="project" value="UniProtKB-UniRule"/>
</dbReference>
<keyword evidence="3 12" id="KW-0808">Transferase</keyword>
<evidence type="ECO:0000313" key="17">
    <source>
        <dbReference type="Proteomes" id="UP000294309"/>
    </source>
</evidence>
<keyword evidence="17" id="KW-1185">Reference proteome</keyword>
<comment type="cofactor">
    <cofactor evidence="12 13 14">
        <name>Zn(2+)</name>
        <dbReference type="ChEBI" id="CHEBI:29105"/>
    </cofactor>
    <text evidence="12 13 14">Binds 1 zinc ion per monomer.</text>
</comment>
<feature type="domain" description="Toprim" evidence="15">
    <location>
        <begin position="256"/>
        <end position="337"/>
    </location>
</feature>
<evidence type="ECO:0000256" key="1">
    <source>
        <dbReference type="ARBA" id="ARBA00022478"/>
    </source>
</evidence>
<dbReference type="GO" id="GO:0003677">
    <property type="term" value="F:DNA binding"/>
    <property type="evidence" value="ECO:0007669"/>
    <property type="project" value="UniProtKB-KW"/>
</dbReference>
<dbReference type="SMART" id="SM00493">
    <property type="entry name" value="TOPRIM"/>
    <property type="match status" value="1"/>
</dbReference>
<keyword evidence="9" id="KW-0460">Magnesium</keyword>
<comment type="subunit">
    <text evidence="12">Monomer. Interacts with DnaB.</text>
</comment>
<dbReference type="NCBIfam" id="TIGR01391">
    <property type="entry name" value="dnaG"/>
    <property type="match status" value="1"/>
</dbReference>
<accession>A0A4P7AHG6</accession>
<dbReference type="InterPro" id="IPR006171">
    <property type="entry name" value="TOPRIM_dom"/>
</dbReference>
<proteinExistence type="inferred from homology"/>
<dbReference type="EC" id="2.7.7.101" evidence="12"/>
<keyword evidence="10 12" id="KW-0238">DNA-binding</keyword>
<sequence>MAISQQSIDNIIQTVNIVDVINDYIVVQKKGRNYLAVCPFHNDSDPSLNISPDKKIFKCFVCGTGGNVISFIQEFENVTFFKALSILANKLKIKIDGLVIRDSKPRYPAEVQNIFNINKFAQEFFMGMFITKHAKLARQYLKKRYITNAELSKFEIGYCPRDVDLYEVLINKGYEKKDIDNSNLFYKKGVNNRCVFENRIIFPLADENNNIIGFSGRAYLKEDQPKYKNSSENLVFKKSQLAYNFANAKKQIRVNDEVIILEGFMDVISLERIGIENSIAIMGTSFSDYHIKLMSKYTKNFKLFLDGDKAGLSATLKAAKFLMDKSINVKIIENKTNKDPDELVVGGEVNLIKDMIKLAYPPIEFAIHHFKEQYDFSNPSQVKEFVEIIVDLINHERDQVTRESSLTILSDLTKLDKEVIRKYIKEPQKVFGELNVPIEYENNNFNINYEDLSLDNQYGNNQNGFYIDNVYEEVKTQNINKYEKFYIDRLLKQAEVSKSFAEASLVLSLIKNDEHLEQIENDISLIDDQAVKTILKTIIDEYRSDNYHGNSFDQIANKIFSINKKYYESLFNMNNKLFLHKVKNITKKAIKDMFSNIEQYKYLRDISNLNKELHNSKDLETKKRLAELIEKLIILSRKTYNKGGN</sequence>
<name>A0A4P7AHG6_9MOLU</name>
<dbReference type="RefSeq" id="WP_134297673.1">
    <property type="nucleotide sequence ID" value="NZ_CP038013.1"/>
</dbReference>
<evidence type="ECO:0000256" key="10">
    <source>
        <dbReference type="ARBA" id="ARBA00023125"/>
    </source>
</evidence>
<keyword evidence="2 12" id="KW-0639">Primosome</keyword>
<dbReference type="Pfam" id="PF13155">
    <property type="entry name" value="Toprim_2"/>
    <property type="match status" value="1"/>
</dbReference>
<dbReference type="InterPro" id="IPR006295">
    <property type="entry name" value="DNA_primase_DnaG"/>
</dbReference>
<evidence type="ECO:0000256" key="9">
    <source>
        <dbReference type="ARBA" id="ARBA00022842"/>
    </source>
</evidence>
<dbReference type="KEGG" id="sgq:SGLAD_v1c06950"/>
<dbReference type="GO" id="GO:0000428">
    <property type="term" value="C:DNA-directed RNA polymerase complex"/>
    <property type="evidence" value="ECO:0007669"/>
    <property type="project" value="UniProtKB-KW"/>
</dbReference>
<dbReference type="Gene3D" id="3.90.980.10">
    <property type="entry name" value="DNA primase, catalytic core, N-terminal domain"/>
    <property type="match status" value="1"/>
</dbReference>
<dbReference type="PANTHER" id="PTHR30313">
    <property type="entry name" value="DNA PRIMASE"/>
    <property type="match status" value="1"/>
</dbReference>
<comment type="catalytic activity">
    <reaction evidence="12">
        <text>ssDNA + n NTP = ssDNA/pppN(pN)n-1 hybrid + (n-1) diphosphate.</text>
        <dbReference type="EC" id="2.7.7.101"/>
    </reaction>
</comment>
<dbReference type="GO" id="GO:0006269">
    <property type="term" value="P:DNA replication, synthesis of primer"/>
    <property type="evidence" value="ECO:0007669"/>
    <property type="project" value="UniProtKB-UniRule"/>
</dbReference>
<dbReference type="OrthoDB" id="9803773at2"/>
<keyword evidence="8 12" id="KW-0862">Zinc</keyword>
<dbReference type="SUPFAM" id="SSF57783">
    <property type="entry name" value="Zinc beta-ribbon"/>
    <property type="match status" value="1"/>
</dbReference>
<dbReference type="Gene3D" id="3.40.1360.10">
    <property type="match status" value="1"/>
</dbReference>
<dbReference type="Proteomes" id="UP000294309">
    <property type="component" value="Chromosome"/>
</dbReference>
<dbReference type="InterPro" id="IPR013264">
    <property type="entry name" value="DNAG_N"/>
</dbReference>
<evidence type="ECO:0000259" key="15">
    <source>
        <dbReference type="PROSITE" id="PS50880"/>
    </source>
</evidence>
<dbReference type="InterPro" id="IPR034151">
    <property type="entry name" value="TOPRIM_DnaG_bac"/>
</dbReference>
<dbReference type="GO" id="GO:0005737">
    <property type="term" value="C:cytoplasm"/>
    <property type="evidence" value="ECO:0007669"/>
    <property type="project" value="TreeGrafter"/>
</dbReference>
<protein>
    <recommendedName>
        <fullName evidence="12 13">DNA primase</fullName>
        <ecNumber evidence="12">2.7.7.101</ecNumber>
    </recommendedName>
</protein>
<dbReference type="SUPFAM" id="SSF56731">
    <property type="entry name" value="DNA primase core"/>
    <property type="match status" value="1"/>
</dbReference>
<dbReference type="InterPro" id="IPR050219">
    <property type="entry name" value="DnaG_primase"/>
</dbReference>
<dbReference type="InterPro" id="IPR030846">
    <property type="entry name" value="DnaG_bac"/>
</dbReference>